<evidence type="ECO:0000313" key="2">
    <source>
        <dbReference type="Proteomes" id="UP000223773"/>
    </source>
</evidence>
<protein>
    <recommendedName>
        <fullName evidence="3">Tail assembly chaperone</fullName>
    </recommendedName>
</protein>
<accession>A0A1S5QTN7</accession>
<dbReference type="EMBL" id="KU836751">
    <property type="protein sequence ID" value="AMR60062.1"/>
    <property type="molecule type" value="Genomic_DNA"/>
</dbReference>
<gene>
    <name evidence="1" type="ORF">LEO2_23</name>
</gene>
<organism evidence="1 2">
    <name type="scientific">Bacillus phage Leo2</name>
    <dbReference type="NCBI Taxonomy" id="1815973"/>
    <lineage>
        <taxon>Viruses</taxon>
        <taxon>Duplodnaviria</taxon>
        <taxon>Heunggongvirae</taxon>
        <taxon>Uroviricota</taxon>
        <taxon>Caudoviricetes</taxon>
        <taxon>Ehrlichviridae</taxon>
        <taxon>Andromedavirus</taxon>
        <taxon>Andromedavirus leo2</taxon>
    </lineage>
</organism>
<dbReference type="Proteomes" id="UP000223773">
    <property type="component" value="Segment"/>
</dbReference>
<evidence type="ECO:0000313" key="1">
    <source>
        <dbReference type="EMBL" id="AMR60062.1"/>
    </source>
</evidence>
<sequence length="113" mass="12380">MDYLMKRSSKEIDVMGRKIQVRNLSHGEKGNSMSVAMKIDPISKTSSIDAMLLVTAQTAASIVDWDLVGEDGKKLPISVETLNNVLAPEFVEELIEKVQASTQTGITEGEKKD</sequence>
<name>A0A1S5QTN7_9CAUD</name>
<proteinExistence type="predicted"/>
<evidence type="ECO:0008006" key="3">
    <source>
        <dbReference type="Google" id="ProtNLM"/>
    </source>
</evidence>
<reference evidence="2" key="1">
    <citation type="submission" date="2016-02" db="EMBL/GenBank/DDBJ databases">
        <authorList>
            <person name="Morales N."/>
            <person name="Badran S."/>
            <person name="Schick P."/>
            <person name="Jacoby B."/>
            <person name="Reddi K."/>
            <person name="Villella W."/>
            <person name="Sanders E.R."/>
            <person name="Lorenz T.C."/>
        </authorList>
    </citation>
    <scope>NUCLEOTIDE SEQUENCE [LARGE SCALE GENOMIC DNA]</scope>
</reference>
<keyword evidence="2" id="KW-1185">Reference proteome</keyword>